<proteinExistence type="predicted"/>
<dbReference type="EMBL" id="KB201205">
    <property type="protein sequence ID" value="ESO98834.1"/>
    <property type="molecule type" value="Genomic_DNA"/>
</dbReference>
<feature type="region of interest" description="Disordered" evidence="1">
    <location>
        <begin position="165"/>
        <end position="229"/>
    </location>
</feature>
<feature type="compositionally biased region" description="Low complexity" evidence="1">
    <location>
        <begin position="165"/>
        <end position="174"/>
    </location>
</feature>
<gene>
    <name evidence="2" type="ORF">LOTGIDRAFT_231200</name>
</gene>
<evidence type="ECO:0000313" key="2">
    <source>
        <dbReference type="EMBL" id="ESO98834.1"/>
    </source>
</evidence>
<dbReference type="KEGG" id="lgi:LOTGIDRAFT_231200"/>
<dbReference type="HOGENOM" id="CLU_1212409_0_0_1"/>
<evidence type="ECO:0000313" key="3">
    <source>
        <dbReference type="Proteomes" id="UP000030746"/>
    </source>
</evidence>
<feature type="non-terminal residue" evidence="2">
    <location>
        <position position="229"/>
    </location>
</feature>
<accession>V4CAL3</accession>
<dbReference type="CTD" id="20248510"/>
<feature type="compositionally biased region" description="Polar residues" evidence="1">
    <location>
        <begin position="1"/>
        <end position="13"/>
    </location>
</feature>
<feature type="compositionally biased region" description="Basic and acidic residues" evidence="1">
    <location>
        <begin position="55"/>
        <end position="66"/>
    </location>
</feature>
<organism evidence="2 3">
    <name type="scientific">Lottia gigantea</name>
    <name type="common">Giant owl limpet</name>
    <dbReference type="NCBI Taxonomy" id="225164"/>
    <lineage>
        <taxon>Eukaryota</taxon>
        <taxon>Metazoa</taxon>
        <taxon>Spiralia</taxon>
        <taxon>Lophotrochozoa</taxon>
        <taxon>Mollusca</taxon>
        <taxon>Gastropoda</taxon>
        <taxon>Patellogastropoda</taxon>
        <taxon>Lottioidea</taxon>
        <taxon>Lottiidae</taxon>
        <taxon>Lottia</taxon>
    </lineage>
</organism>
<reference evidence="2 3" key="1">
    <citation type="journal article" date="2013" name="Nature">
        <title>Insights into bilaterian evolution from three spiralian genomes.</title>
        <authorList>
            <person name="Simakov O."/>
            <person name="Marletaz F."/>
            <person name="Cho S.J."/>
            <person name="Edsinger-Gonzales E."/>
            <person name="Havlak P."/>
            <person name="Hellsten U."/>
            <person name="Kuo D.H."/>
            <person name="Larsson T."/>
            <person name="Lv J."/>
            <person name="Arendt D."/>
            <person name="Savage R."/>
            <person name="Osoegawa K."/>
            <person name="de Jong P."/>
            <person name="Grimwood J."/>
            <person name="Chapman J.A."/>
            <person name="Shapiro H."/>
            <person name="Aerts A."/>
            <person name="Otillar R.P."/>
            <person name="Terry A.Y."/>
            <person name="Boore J.L."/>
            <person name="Grigoriev I.V."/>
            <person name="Lindberg D.R."/>
            <person name="Seaver E.C."/>
            <person name="Weisblat D.A."/>
            <person name="Putnam N.H."/>
            <person name="Rokhsar D.S."/>
        </authorList>
    </citation>
    <scope>NUCLEOTIDE SEQUENCE [LARGE SCALE GENOMIC DNA]</scope>
</reference>
<dbReference type="Proteomes" id="UP000030746">
    <property type="component" value="Unassembled WGS sequence"/>
</dbReference>
<keyword evidence="3" id="KW-1185">Reference proteome</keyword>
<dbReference type="AlphaFoldDB" id="V4CAL3"/>
<feature type="region of interest" description="Disordered" evidence="1">
    <location>
        <begin position="1"/>
        <end position="22"/>
    </location>
</feature>
<sequence length="229" mass="25953">MMNSHTTPVTASSFPKWKSNKRRHIIEKCTGREFYFEQDPLSLKWNDVTPEIETLEAKETEPDGNKRKPQSSDSSRSSWPKILKISRKNSKQNKTQICETSADSMPMVNIMSLVKKHLNKSKTNVANNNENSDTHTNNNFKGVGIESVRKNIKIENELKSEIVSSVSASTSKSINIKSKPLHHDHVKIKLEPSSYNDGQSDQEPDSNCKRQSDQEPSGFYAEENLQESS</sequence>
<feature type="region of interest" description="Disordered" evidence="1">
    <location>
        <begin position="53"/>
        <end position="95"/>
    </location>
</feature>
<feature type="compositionally biased region" description="Basic and acidic residues" evidence="1">
    <location>
        <begin position="181"/>
        <end position="190"/>
    </location>
</feature>
<dbReference type="GeneID" id="20248510"/>
<evidence type="ECO:0000256" key="1">
    <source>
        <dbReference type="SAM" id="MobiDB-lite"/>
    </source>
</evidence>
<dbReference type="RefSeq" id="XP_009050466.1">
    <property type="nucleotide sequence ID" value="XM_009052218.1"/>
</dbReference>
<protein>
    <submittedName>
        <fullName evidence="2">Uncharacterized protein</fullName>
    </submittedName>
</protein>
<name>V4CAL3_LOTGI</name>